<dbReference type="AlphaFoldDB" id="F3QKK0"/>
<dbReference type="InterPro" id="IPR007688">
    <property type="entry name" value="Conjugal_tfr_TrbL/VirB6"/>
</dbReference>
<dbReference type="GO" id="GO:0030255">
    <property type="term" value="P:protein secretion by the type IV secretion system"/>
    <property type="evidence" value="ECO:0007669"/>
    <property type="project" value="InterPro"/>
</dbReference>
<feature type="transmembrane region" description="Helical" evidence="5">
    <location>
        <begin position="216"/>
        <end position="240"/>
    </location>
</feature>
<evidence type="ECO:0000256" key="4">
    <source>
        <dbReference type="ARBA" id="ARBA00023136"/>
    </source>
</evidence>
<dbReference type="GO" id="GO:0016020">
    <property type="term" value="C:membrane"/>
    <property type="evidence" value="ECO:0007669"/>
    <property type="project" value="UniProtKB-SubCell"/>
</dbReference>
<evidence type="ECO:0000256" key="5">
    <source>
        <dbReference type="SAM" id="Phobius"/>
    </source>
</evidence>
<keyword evidence="7" id="KW-1185">Reference proteome</keyword>
<feature type="transmembrane region" description="Helical" evidence="5">
    <location>
        <begin position="184"/>
        <end position="204"/>
    </location>
</feature>
<comment type="caution">
    <text evidence="6">The sequence shown here is derived from an EMBL/GenBank/DDBJ whole genome shotgun (WGS) entry which is preliminary data.</text>
</comment>
<dbReference type="eggNOG" id="COG3704">
    <property type="taxonomic scope" value="Bacteria"/>
</dbReference>
<dbReference type="GeneID" id="43348869"/>
<dbReference type="RefSeq" id="WP_008864266.1">
    <property type="nucleotide sequence ID" value="NZ_GL883710.1"/>
</dbReference>
<feature type="transmembrane region" description="Helical" evidence="5">
    <location>
        <begin position="63"/>
        <end position="87"/>
    </location>
</feature>
<evidence type="ECO:0000256" key="2">
    <source>
        <dbReference type="ARBA" id="ARBA00022692"/>
    </source>
</evidence>
<name>F3QKK0_9BURK</name>
<dbReference type="Proteomes" id="UP000005156">
    <property type="component" value="Unassembled WGS sequence"/>
</dbReference>
<dbReference type="OrthoDB" id="9077370at2"/>
<proteinExistence type="predicted"/>
<dbReference type="EMBL" id="AFBP01000038">
    <property type="protein sequence ID" value="EGG54479.1"/>
    <property type="molecule type" value="Genomic_DNA"/>
</dbReference>
<organism evidence="6 7">
    <name type="scientific">Parasutterella excrementihominis YIT 11859</name>
    <dbReference type="NCBI Taxonomy" id="762966"/>
    <lineage>
        <taxon>Bacteria</taxon>
        <taxon>Pseudomonadati</taxon>
        <taxon>Pseudomonadota</taxon>
        <taxon>Betaproteobacteria</taxon>
        <taxon>Burkholderiales</taxon>
        <taxon>Sutterellaceae</taxon>
        <taxon>Parasutterella</taxon>
    </lineage>
</organism>
<gene>
    <name evidence="6" type="ORF">HMPREF9439_01460</name>
</gene>
<feature type="transmembrane region" description="Helical" evidence="5">
    <location>
        <begin position="146"/>
        <end position="172"/>
    </location>
</feature>
<keyword evidence="3 5" id="KW-1133">Transmembrane helix</keyword>
<sequence>MAAYFTTFGENFNAMVGTFAKDASGTLIATLGPIVASGLIIYLMVYGWLIGSGRVQGSMGQSVMLAVKIAFIAFFGLNIGTFTDYVIPAVGQFENVLLSVASSGFDGHAGFDAGKLTSPWMAIDRLWDAFTKGWQTISNASSKLNWLTSAATIIALMGCEIVMGIISVLFTFSACGVLLINETALAVILGFGPLFICSLMFPPIKSWFDGWLKAVVTFAFTLVMSATVTALFSSVFTSCLQKINIAAEAENVQIVAIGLPLMNFCVLALIGATFIKQVPTITAALTGGMNMGAVGLGQMLHGAGQTARSVAGGLTFGAGAAMGSQAVKNFGSSMLGSQGLGGAGALGMAGLGAAGGFAARIGNDVINNDLITPLKNQAYRGSSDFNTPQRGSVSAEFAGQQATAQQNAATAAKMVANRRNKGNKNV</sequence>
<evidence type="ECO:0000313" key="7">
    <source>
        <dbReference type="Proteomes" id="UP000005156"/>
    </source>
</evidence>
<evidence type="ECO:0000313" key="6">
    <source>
        <dbReference type="EMBL" id="EGG54479.1"/>
    </source>
</evidence>
<feature type="transmembrane region" description="Helical" evidence="5">
    <location>
        <begin position="27"/>
        <end position="51"/>
    </location>
</feature>
<dbReference type="HOGENOM" id="CLU_643802_0_0_4"/>
<dbReference type="Pfam" id="PF04610">
    <property type="entry name" value="TrbL"/>
    <property type="match status" value="1"/>
</dbReference>
<keyword evidence="2 5" id="KW-0812">Transmembrane</keyword>
<accession>F3QKK0</accession>
<reference evidence="6 7" key="1">
    <citation type="submission" date="2011-02" db="EMBL/GenBank/DDBJ databases">
        <authorList>
            <person name="Weinstock G."/>
            <person name="Sodergren E."/>
            <person name="Clifton S."/>
            <person name="Fulton L."/>
            <person name="Fulton B."/>
            <person name="Courtney L."/>
            <person name="Fronick C."/>
            <person name="Harrison M."/>
            <person name="Strong C."/>
            <person name="Farmer C."/>
            <person name="Delahaunty K."/>
            <person name="Markovic C."/>
            <person name="Hall O."/>
            <person name="Minx P."/>
            <person name="Tomlinson C."/>
            <person name="Mitreva M."/>
            <person name="Hou S."/>
            <person name="Chen J."/>
            <person name="Wollam A."/>
            <person name="Pepin K.H."/>
            <person name="Johnson M."/>
            <person name="Bhonagiri V."/>
            <person name="Zhang X."/>
            <person name="Suruliraj S."/>
            <person name="Warren W."/>
            <person name="Chinwalla A."/>
            <person name="Mardis E.R."/>
            <person name="Wilson R.K."/>
        </authorList>
    </citation>
    <scope>NUCLEOTIDE SEQUENCE [LARGE SCALE GENOMIC DNA]</scope>
    <source>
        <strain evidence="6 7">YIT 11859</strain>
    </source>
</reference>
<evidence type="ECO:0000256" key="1">
    <source>
        <dbReference type="ARBA" id="ARBA00004141"/>
    </source>
</evidence>
<feature type="transmembrane region" description="Helical" evidence="5">
    <location>
        <begin position="252"/>
        <end position="275"/>
    </location>
</feature>
<evidence type="ECO:0000256" key="3">
    <source>
        <dbReference type="ARBA" id="ARBA00022989"/>
    </source>
</evidence>
<keyword evidence="4 5" id="KW-0472">Membrane</keyword>
<comment type="subcellular location">
    <subcellularLocation>
        <location evidence="1">Membrane</location>
        <topology evidence="1">Multi-pass membrane protein</topology>
    </subcellularLocation>
</comment>
<protein>
    <submittedName>
        <fullName evidence="6">TrbL/VirB6 plasmid conjugal transfer protein</fullName>
    </submittedName>
</protein>